<dbReference type="GO" id="GO:0050661">
    <property type="term" value="F:NADP binding"/>
    <property type="evidence" value="ECO:0007669"/>
    <property type="project" value="InterPro"/>
</dbReference>
<comment type="similarity">
    <text evidence="2">Belongs to the HIBADH-related family. 3-hydroxyisobutyrate dehydrogenase subfamily.</text>
</comment>
<dbReference type="InterPro" id="IPR015815">
    <property type="entry name" value="HIBADH-related"/>
</dbReference>
<dbReference type="PIRSF" id="PIRSF000103">
    <property type="entry name" value="HIBADH"/>
    <property type="match status" value="1"/>
</dbReference>
<evidence type="ECO:0000259" key="9">
    <source>
        <dbReference type="Pfam" id="PF03446"/>
    </source>
</evidence>
<dbReference type="Pfam" id="PF03446">
    <property type="entry name" value="NAD_binding_2"/>
    <property type="match status" value="2"/>
</dbReference>
<reference evidence="11" key="1">
    <citation type="submission" date="2013-04" db="EMBL/GenBank/DDBJ databases">
        <authorList>
            <person name="Qu J."/>
            <person name="Murali S.C."/>
            <person name="Bandaranaike D."/>
            <person name="Bellair M."/>
            <person name="Blankenburg K."/>
            <person name="Chao H."/>
            <person name="Dinh H."/>
            <person name="Doddapaneni H."/>
            <person name="Downs B."/>
            <person name="Dugan-Rocha S."/>
            <person name="Elkadiri S."/>
            <person name="Gnanaolivu R.D."/>
            <person name="Hernandez B."/>
            <person name="Javaid M."/>
            <person name="Jayaseelan J.C."/>
            <person name="Lee S."/>
            <person name="Li M."/>
            <person name="Ming W."/>
            <person name="Munidasa M."/>
            <person name="Muniz J."/>
            <person name="Nguyen L."/>
            <person name="Ongeri F."/>
            <person name="Osuji N."/>
            <person name="Pu L.-L."/>
            <person name="Puazo M."/>
            <person name="Qu C."/>
            <person name="Quiroz J."/>
            <person name="Raj R."/>
            <person name="Weissenberger G."/>
            <person name="Xin Y."/>
            <person name="Zou X."/>
            <person name="Han Y."/>
            <person name="Richards S."/>
            <person name="Worley K."/>
            <person name="Muzny D."/>
            <person name="Gibbs R."/>
        </authorList>
    </citation>
    <scope>NUCLEOTIDE SEQUENCE</scope>
    <source>
        <strain evidence="11">Sampled in the wild</strain>
    </source>
</reference>
<dbReference type="PANTHER" id="PTHR22981">
    <property type="entry name" value="3-HYDROXYISOBUTYRATE DEHYDROGENASE-RELATED"/>
    <property type="match status" value="1"/>
</dbReference>
<dbReference type="InterPro" id="IPR002204">
    <property type="entry name" value="3-OH-isobutyrate_DH-rel_CS"/>
</dbReference>
<dbReference type="GO" id="GO:0006574">
    <property type="term" value="P:L-valine catabolic process"/>
    <property type="evidence" value="ECO:0007669"/>
    <property type="project" value="TreeGrafter"/>
</dbReference>
<gene>
    <name evidence="11" type="ORF">J437_LFUL001062</name>
</gene>
<dbReference type="SUPFAM" id="SSF51735">
    <property type="entry name" value="NAD(P)-binding Rossmann-fold domains"/>
    <property type="match status" value="1"/>
</dbReference>
<evidence type="ECO:0000256" key="7">
    <source>
        <dbReference type="ARBA" id="ARBA00049197"/>
    </source>
</evidence>
<evidence type="ECO:0000256" key="3">
    <source>
        <dbReference type="ARBA" id="ARBA00012991"/>
    </source>
</evidence>
<feature type="domain" description="3-hydroxyisobutyrate dehydrogenase-like NAD-binding" evidence="10">
    <location>
        <begin position="174"/>
        <end position="301"/>
    </location>
</feature>
<dbReference type="SUPFAM" id="SSF48179">
    <property type="entry name" value="6-phosphogluconate dehydrogenase C-terminal domain-like"/>
    <property type="match status" value="1"/>
</dbReference>
<comment type="caution">
    <text evidence="11">The sequence shown here is derived from an EMBL/GenBank/DDBJ whole genome shotgun (WGS) entry which is preliminary data.</text>
</comment>
<keyword evidence="5" id="KW-0560">Oxidoreductase</keyword>
<dbReference type="InterPro" id="IPR006115">
    <property type="entry name" value="6PGDH_NADP-bd"/>
</dbReference>
<feature type="domain" description="6-phosphogluconate dehydrogenase NADP-binding" evidence="9">
    <location>
        <begin position="112"/>
        <end position="171"/>
    </location>
</feature>
<dbReference type="Gene3D" id="1.10.1040.10">
    <property type="entry name" value="N-(1-d-carboxylethyl)-l-norvaline Dehydrogenase, domain 2"/>
    <property type="match status" value="1"/>
</dbReference>
<keyword evidence="4" id="KW-0101">Branched-chain amino acid catabolism</keyword>
<dbReference type="InterPro" id="IPR029154">
    <property type="entry name" value="HIBADH-like_NADP-bd"/>
</dbReference>
<dbReference type="GO" id="GO:0005739">
    <property type="term" value="C:mitochondrion"/>
    <property type="evidence" value="ECO:0007669"/>
    <property type="project" value="TreeGrafter"/>
</dbReference>
<dbReference type="Pfam" id="PF14833">
    <property type="entry name" value="NAD_binding_11"/>
    <property type="match status" value="1"/>
</dbReference>
<evidence type="ECO:0000259" key="10">
    <source>
        <dbReference type="Pfam" id="PF14833"/>
    </source>
</evidence>
<dbReference type="AlphaFoldDB" id="A0A8K0NYK0"/>
<comment type="catalytic activity">
    <reaction evidence="7">
        <text>3-hydroxy-2-methylpropanoate + NAD(+) = 2-methyl-3-oxopropanoate + NADH + H(+)</text>
        <dbReference type="Rhea" id="RHEA:17681"/>
        <dbReference type="ChEBI" id="CHEBI:11805"/>
        <dbReference type="ChEBI" id="CHEBI:15378"/>
        <dbReference type="ChEBI" id="CHEBI:57540"/>
        <dbReference type="ChEBI" id="CHEBI:57700"/>
        <dbReference type="ChEBI" id="CHEBI:57945"/>
        <dbReference type="EC" id="1.1.1.31"/>
    </reaction>
</comment>
<dbReference type="GO" id="GO:0008442">
    <property type="term" value="F:3-hydroxyisobutyrate dehydrogenase activity"/>
    <property type="evidence" value="ECO:0007669"/>
    <property type="project" value="UniProtKB-EC"/>
</dbReference>
<dbReference type="Proteomes" id="UP000792457">
    <property type="component" value="Unassembled WGS sequence"/>
</dbReference>
<name>A0A8K0NYK0_LADFU</name>
<dbReference type="EMBL" id="KZ308415">
    <property type="protein sequence ID" value="KAG8229190.1"/>
    <property type="molecule type" value="Genomic_DNA"/>
</dbReference>
<evidence type="ECO:0000256" key="5">
    <source>
        <dbReference type="ARBA" id="ARBA00023002"/>
    </source>
</evidence>
<keyword evidence="12" id="KW-1185">Reference proteome</keyword>
<dbReference type="PANTHER" id="PTHR22981:SF7">
    <property type="entry name" value="3-HYDROXYISOBUTYRATE DEHYDROGENASE, MITOCHONDRIAL"/>
    <property type="match status" value="1"/>
</dbReference>
<dbReference type="GO" id="GO:0051287">
    <property type="term" value="F:NAD binding"/>
    <property type="evidence" value="ECO:0007669"/>
    <property type="project" value="InterPro"/>
</dbReference>
<dbReference type="InterPro" id="IPR013328">
    <property type="entry name" value="6PGD_dom2"/>
</dbReference>
<evidence type="ECO:0000256" key="4">
    <source>
        <dbReference type="ARBA" id="ARBA00022456"/>
    </source>
</evidence>
<keyword evidence="6" id="KW-0520">NAD</keyword>
<reference evidence="11" key="2">
    <citation type="submission" date="2017-10" db="EMBL/GenBank/DDBJ databases">
        <title>Ladona fulva Genome sequencing and assembly.</title>
        <authorList>
            <person name="Murali S."/>
            <person name="Richards S."/>
            <person name="Bandaranaike D."/>
            <person name="Bellair M."/>
            <person name="Blankenburg K."/>
            <person name="Chao H."/>
            <person name="Dinh H."/>
            <person name="Doddapaneni H."/>
            <person name="Dugan-Rocha S."/>
            <person name="Elkadiri S."/>
            <person name="Gnanaolivu R."/>
            <person name="Hernandez B."/>
            <person name="Skinner E."/>
            <person name="Javaid M."/>
            <person name="Lee S."/>
            <person name="Li M."/>
            <person name="Ming W."/>
            <person name="Munidasa M."/>
            <person name="Muniz J."/>
            <person name="Nguyen L."/>
            <person name="Hughes D."/>
            <person name="Osuji N."/>
            <person name="Pu L.-L."/>
            <person name="Puazo M."/>
            <person name="Qu C."/>
            <person name="Quiroz J."/>
            <person name="Raj R."/>
            <person name="Weissenberger G."/>
            <person name="Xin Y."/>
            <person name="Zou X."/>
            <person name="Han Y."/>
            <person name="Worley K."/>
            <person name="Muzny D."/>
            <person name="Gibbs R."/>
        </authorList>
    </citation>
    <scope>NUCLEOTIDE SEQUENCE</scope>
    <source>
        <strain evidence="11">Sampled in the wild</strain>
    </source>
</reference>
<dbReference type="EC" id="1.1.1.31" evidence="3"/>
<dbReference type="Gene3D" id="3.40.50.720">
    <property type="entry name" value="NAD(P)-binding Rossmann-like Domain"/>
    <property type="match status" value="2"/>
</dbReference>
<feature type="active site" evidence="8">
    <location>
        <position position="180"/>
    </location>
</feature>
<dbReference type="InterPro" id="IPR008927">
    <property type="entry name" value="6-PGluconate_DH-like_C_sf"/>
</dbReference>
<dbReference type="PROSITE" id="PS00895">
    <property type="entry name" value="3_HYDROXYISOBUT_DH"/>
    <property type="match status" value="1"/>
</dbReference>
<comment type="pathway">
    <text evidence="1">Amino-acid degradation; L-valine degradation.</text>
</comment>
<evidence type="ECO:0000313" key="12">
    <source>
        <dbReference type="Proteomes" id="UP000792457"/>
    </source>
</evidence>
<feature type="non-terminal residue" evidence="11">
    <location>
        <position position="1"/>
    </location>
</feature>
<dbReference type="FunFam" id="1.10.1040.10:FF:000006">
    <property type="entry name" value="3-hydroxyisobutyrate dehydrogenase"/>
    <property type="match status" value="1"/>
</dbReference>
<evidence type="ECO:0000256" key="8">
    <source>
        <dbReference type="PIRSR" id="PIRSR000103-1"/>
    </source>
</evidence>
<accession>A0A8K0NYK0</accession>
<organism evidence="11 12">
    <name type="scientific">Ladona fulva</name>
    <name type="common">Scarce chaser dragonfly</name>
    <name type="synonym">Libellula fulva</name>
    <dbReference type="NCBI Taxonomy" id="123851"/>
    <lineage>
        <taxon>Eukaryota</taxon>
        <taxon>Metazoa</taxon>
        <taxon>Ecdysozoa</taxon>
        <taxon>Arthropoda</taxon>
        <taxon>Hexapoda</taxon>
        <taxon>Insecta</taxon>
        <taxon>Pterygota</taxon>
        <taxon>Palaeoptera</taxon>
        <taxon>Odonata</taxon>
        <taxon>Epiprocta</taxon>
        <taxon>Anisoptera</taxon>
        <taxon>Libelluloidea</taxon>
        <taxon>Libellulidae</taxon>
        <taxon>Ladona</taxon>
    </lineage>
</organism>
<feature type="domain" description="6-phosphogluconate dehydrogenase NADP-binding" evidence="9">
    <location>
        <begin position="45"/>
        <end position="111"/>
    </location>
</feature>
<dbReference type="OrthoDB" id="435038at2759"/>
<dbReference type="InterPro" id="IPR036291">
    <property type="entry name" value="NAD(P)-bd_dom_sf"/>
</dbReference>
<evidence type="ECO:0000313" key="11">
    <source>
        <dbReference type="EMBL" id="KAG8229190.1"/>
    </source>
</evidence>
<sequence>MAAFEILSRIKLTSCTFRVAGCIVNGRGFKIPNYGRMYSSEKKLVGFVGLGNMGGPMALNLINKGHPLIVFDVNPESMASLADQGALLAKHPADVASRADTIITMLPSNKHEELAPLALKVGAAFLDAPVSGGVNAAKGGTLTFMVGGPSGEVEAAQPLLLAMGSKVVHCGSVGSGQAAKICNNMLLGISMIGTAEAMHLGINLGLDPKLLMDIVNSSSGRCWSSELYNPVPKLLPNVPASNEYKGGFNNRLMTKDLGLAQTAASKAGVATPLGALAHQIYSILSTHPKFSDLDFSSVFKFYDSPDGSKS</sequence>
<evidence type="ECO:0000256" key="2">
    <source>
        <dbReference type="ARBA" id="ARBA00006013"/>
    </source>
</evidence>
<evidence type="ECO:0000256" key="6">
    <source>
        <dbReference type="ARBA" id="ARBA00023027"/>
    </source>
</evidence>
<proteinExistence type="inferred from homology"/>
<protein>
    <recommendedName>
        <fullName evidence="3">3-hydroxyisobutyrate dehydrogenase</fullName>
        <ecNumber evidence="3">1.1.1.31</ecNumber>
    </recommendedName>
</protein>
<evidence type="ECO:0000256" key="1">
    <source>
        <dbReference type="ARBA" id="ARBA00005109"/>
    </source>
</evidence>